<proteinExistence type="predicted"/>
<comment type="caution">
    <text evidence="2">The sequence shown here is derived from an EMBL/GenBank/DDBJ whole genome shotgun (WGS) entry which is preliminary data.</text>
</comment>
<dbReference type="InterPro" id="IPR036047">
    <property type="entry name" value="F-box-like_dom_sf"/>
</dbReference>
<gene>
    <name evidence="2" type="ORF">C2845_PM11G16650</name>
</gene>
<dbReference type="AlphaFoldDB" id="A0A3L6RVU6"/>
<reference evidence="3" key="1">
    <citation type="journal article" date="2019" name="Nat. Commun.">
        <title>The genome of broomcorn millet.</title>
        <authorList>
            <person name="Zou C."/>
            <person name="Miki D."/>
            <person name="Li D."/>
            <person name="Tang Q."/>
            <person name="Xiao L."/>
            <person name="Rajput S."/>
            <person name="Deng P."/>
            <person name="Jia W."/>
            <person name="Huang R."/>
            <person name="Zhang M."/>
            <person name="Sun Y."/>
            <person name="Hu J."/>
            <person name="Fu X."/>
            <person name="Schnable P.S."/>
            <person name="Li F."/>
            <person name="Zhang H."/>
            <person name="Feng B."/>
            <person name="Zhu X."/>
            <person name="Liu R."/>
            <person name="Schnable J.C."/>
            <person name="Zhu J.-K."/>
            <person name="Zhang H."/>
        </authorList>
    </citation>
    <scope>NUCLEOTIDE SEQUENCE [LARGE SCALE GENOMIC DNA]</scope>
</reference>
<evidence type="ECO:0000313" key="2">
    <source>
        <dbReference type="EMBL" id="RLN09912.1"/>
    </source>
</evidence>
<accession>A0A3L6RVU6</accession>
<dbReference type="Pfam" id="PF12937">
    <property type="entry name" value="F-box-like"/>
    <property type="match status" value="1"/>
</dbReference>
<evidence type="ECO:0000259" key="1">
    <source>
        <dbReference type="Pfam" id="PF12937"/>
    </source>
</evidence>
<sequence>MSSPPAEDAAMSASKVLADLLEEILHRVNSPSTLVRAALVSRRWLRAASSRDFLRCLRTLHPPRLLSFYVTGDCVLRPEFVPMPTPQMTPDRELSAAFSRASSSSGFDAFPEFSTRI</sequence>
<name>A0A3L6RVU6_PANMI</name>
<evidence type="ECO:0000313" key="3">
    <source>
        <dbReference type="Proteomes" id="UP000275267"/>
    </source>
</evidence>
<keyword evidence="3" id="KW-1185">Reference proteome</keyword>
<dbReference type="OrthoDB" id="695426at2759"/>
<dbReference type="Proteomes" id="UP000275267">
    <property type="component" value="Unassembled WGS sequence"/>
</dbReference>
<dbReference type="EMBL" id="PQIB02000007">
    <property type="protein sequence ID" value="RLN09912.1"/>
    <property type="molecule type" value="Genomic_DNA"/>
</dbReference>
<feature type="domain" description="F-box" evidence="1">
    <location>
        <begin position="19"/>
        <end position="51"/>
    </location>
</feature>
<dbReference type="Gene3D" id="1.20.1280.50">
    <property type="match status" value="1"/>
</dbReference>
<organism evidence="2 3">
    <name type="scientific">Panicum miliaceum</name>
    <name type="common">Proso millet</name>
    <name type="synonym">Broomcorn millet</name>
    <dbReference type="NCBI Taxonomy" id="4540"/>
    <lineage>
        <taxon>Eukaryota</taxon>
        <taxon>Viridiplantae</taxon>
        <taxon>Streptophyta</taxon>
        <taxon>Embryophyta</taxon>
        <taxon>Tracheophyta</taxon>
        <taxon>Spermatophyta</taxon>
        <taxon>Magnoliopsida</taxon>
        <taxon>Liliopsida</taxon>
        <taxon>Poales</taxon>
        <taxon>Poaceae</taxon>
        <taxon>PACMAD clade</taxon>
        <taxon>Panicoideae</taxon>
        <taxon>Panicodae</taxon>
        <taxon>Paniceae</taxon>
        <taxon>Panicinae</taxon>
        <taxon>Panicum</taxon>
        <taxon>Panicum sect. Panicum</taxon>
    </lineage>
</organism>
<dbReference type="PANTHER" id="PTHR33207">
    <property type="entry name" value="F-BOX DOMAIN CONTAINING PROTEIN-RELATED"/>
    <property type="match status" value="1"/>
</dbReference>
<protein>
    <recommendedName>
        <fullName evidence="1">F-box domain-containing protein</fullName>
    </recommendedName>
</protein>
<dbReference type="SUPFAM" id="SSF81383">
    <property type="entry name" value="F-box domain"/>
    <property type="match status" value="1"/>
</dbReference>
<dbReference type="InterPro" id="IPR001810">
    <property type="entry name" value="F-box_dom"/>
</dbReference>